<dbReference type="Pfam" id="PF07683">
    <property type="entry name" value="CobW_C"/>
    <property type="match status" value="1"/>
</dbReference>
<dbReference type="SUPFAM" id="SSF52540">
    <property type="entry name" value="P-loop containing nucleoside triphosphate hydrolases"/>
    <property type="match status" value="1"/>
</dbReference>
<sequence length="351" mass="38116">MSDDVHQASADTRLPVCVLTGFLGAGKSTLLNFVLRHPRMAGTAVVINEYGSVGVDHHLVESAPEDTELVADGCLCCTANGQLADALMSLFQRAQRRRFALKRLIIETTGLAEPGPILQQLLRHPQLAERFVIDSVVTLVDALNAPPTLDTQDIAVRQVTGADRLLVTKTDLVGEVAALALESRLAAMNPDATVERVLAGAAQPGQLFGGAHRRSSDGDDLGQLFANADRIRFTPAATMKLDASVRPGPTPAEQDIQTFSLILDEPVAASTFYGWLPFLRQLCGPTLLRVKGLVNLKGQSAPIVIHGVQETFHPTRQLQAWPSDDRRTRLVFITRGWGQEIVGSTLEWLRR</sequence>
<dbReference type="GO" id="GO:0005737">
    <property type="term" value="C:cytoplasm"/>
    <property type="evidence" value="ECO:0007669"/>
    <property type="project" value="TreeGrafter"/>
</dbReference>
<evidence type="ECO:0000256" key="1">
    <source>
        <dbReference type="ARBA" id="ARBA00022741"/>
    </source>
</evidence>
<name>I8HZJ5_9GAMM</name>
<gene>
    <name evidence="8" type="ORF">WQQ_25880</name>
</gene>
<feature type="domain" description="CobW C-terminal" evidence="7">
    <location>
        <begin position="256"/>
        <end position="350"/>
    </location>
</feature>
<comment type="caution">
    <text evidence="8">The sequence shown here is derived from an EMBL/GenBank/DDBJ whole genome shotgun (WGS) entry which is preliminary data.</text>
</comment>
<dbReference type="SMART" id="SM00833">
    <property type="entry name" value="CobW_C"/>
    <property type="match status" value="1"/>
</dbReference>
<evidence type="ECO:0000256" key="5">
    <source>
        <dbReference type="ARBA" id="ARBA00045658"/>
    </source>
</evidence>
<dbReference type="Proteomes" id="UP000003704">
    <property type="component" value="Unassembled WGS sequence"/>
</dbReference>
<comment type="function">
    <text evidence="5">Zinc chaperone that directly transfers zinc cofactor to target proteins, thereby activating them. Zinc is transferred from the CXCC motif in the GTPase domain to the zinc binding site in target proteins in a process requiring GTP hydrolysis.</text>
</comment>
<organism evidence="8 9">
    <name type="scientific">Hydrocarboniphaga effusa AP103</name>
    <dbReference type="NCBI Taxonomy" id="1172194"/>
    <lineage>
        <taxon>Bacteria</taxon>
        <taxon>Pseudomonadati</taxon>
        <taxon>Pseudomonadota</taxon>
        <taxon>Gammaproteobacteria</taxon>
        <taxon>Nevskiales</taxon>
        <taxon>Nevskiaceae</taxon>
        <taxon>Hydrocarboniphaga</taxon>
    </lineage>
</organism>
<evidence type="ECO:0000256" key="4">
    <source>
        <dbReference type="ARBA" id="ARBA00034320"/>
    </source>
</evidence>
<proteinExistence type="inferred from homology"/>
<evidence type="ECO:0000313" key="8">
    <source>
        <dbReference type="EMBL" id="EIT69006.1"/>
    </source>
</evidence>
<dbReference type="PATRIC" id="fig|1172194.4.peg.2501"/>
<evidence type="ECO:0000259" key="7">
    <source>
        <dbReference type="SMART" id="SM00833"/>
    </source>
</evidence>
<comment type="catalytic activity">
    <reaction evidence="6">
        <text>GTP + H2O = GDP + phosphate + H(+)</text>
        <dbReference type="Rhea" id="RHEA:19669"/>
        <dbReference type="ChEBI" id="CHEBI:15377"/>
        <dbReference type="ChEBI" id="CHEBI:15378"/>
        <dbReference type="ChEBI" id="CHEBI:37565"/>
        <dbReference type="ChEBI" id="CHEBI:43474"/>
        <dbReference type="ChEBI" id="CHEBI:58189"/>
    </reaction>
    <physiologicalReaction direction="left-to-right" evidence="6">
        <dbReference type="Rhea" id="RHEA:19670"/>
    </physiologicalReaction>
</comment>
<dbReference type="GO" id="GO:0000166">
    <property type="term" value="F:nucleotide binding"/>
    <property type="evidence" value="ECO:0007669"/>
    <property type="project" value="UniProtKB-KW"/>
</dbReference>
<evidence type="ECO:0000256" key="6">
    <source>
        <dbReference type="ARBA" id="ARBA00049117"/>
    </source>
</evidence>
<dbReference type="InterPro" id="IPR011629">
    <property type="entry name" value="CobW-like_C"/>
</dbReference>
<protein>
    <recommendedName>
        <fullName evidence="7">CobW C-terminal domain-containing protein</fullName>
    </recommendedName>
</protein>
<dbReference type="CDD" id="cd03112">
    <property type="entry name" value="CobW-like"/>
    <property type="match status" value="1"/>
</dbReference>
<dbReference type="Pfam" id="PF02492">
    <property type="entry name" value="cobW"/>
    <property type="match status" value="1"/>
</dbReference>
<dbReference type="STRING" id="1172194.WQQ_25880"/>
<dbReference type="EMBL" id="AKGD01000002">
    <property type="protein sequence ID" value="EIT69006.1"/>
    <property type="molecule type" value="Genomic_DNA"/>
</dbReference>
<evidence type="ECO:0000256" key="2">
    <source>
        <dbReference type="ARBA" id="ARBA00022801"/>
    </source>
</evidence>
<reference evidence="8 9" key="1">
    <citation type="journal article" date="2012" name="J. Bacteriol.">
        <title>Genome Sequence of n-Alkane-Degrading Hydrocarboniphaga effusa Strain AP103T (ATCC BAA-332T).</title>
        <authorList>
            <person name="Chang H.K."/>
            <person name="Zylstra G.J."/>
            <person name="Chae J.C."/>
        </authorList>
    </citation>
    <scope>NUCLEOTIDE SEQUENCE [LARGE SCALE GENOMIC DNA]</scope>
    <source>
        <strain evidence="8 9">AP103</strain>
    </source>
</reference>
<dbReference type="InterPro" id="IPR051316">
    <property type="entry name" value="Zinc-reg_GTPase_activator"/>
</dbReference>
<dbReference type="InterPro" id="IPR036627">
    <property type="entry name" value="CobW-likC_sf"/>
</dbReference>
<dbReference type="Gene3D" id="3.40.50.300">
    <property type="entry name" value="P-loop containing nucleotide triphosphate hydrolases"/>
    <property type="match status" value="1"/>
</dbReference>
<dbReference type="SUPFAM" id="SSF90002">
    <property type="entry name" value="Hypothetical protein YjiA, C-terminal domain"/>
    <property type="match status" value="1"/>
</dbReference>
<keyword evidence="1" id="KW-0547">Nucleotide-binding</keyword>
<dbReference type="Gene3D" id="3.30.1220.10">
    <property type="entry name" value="CobW-like, C-terminal domain"/>
    <property type="match status" value="1"/>
</dbReference>
<dbReference type="OrthoDB" id="9808822at2"/>
<dbReference type="PANTHER" id="PTHR13748:SF62">
    <property type="entry name" value="COBW DOMAIN-CONTAINING PROTEIN"/>
    <property type="match status" value="1"/>
</dbReference>
<dbReference type="GO" id="GO:0016787">
    <property type="term" value="F:hydrolase activity"/>
    <property type="evidence" value="ECO:0007669"/>
    <property type="project" value="UniProtKB-KW"/>
</dbReference>
<dbReference type="RefSeq" id="WP_007185531.1">
    <property type="nucleotide sequence ID" value="NZ_AKGD01000002.1"/>
</dbReference>
<comment type="similarity">
    <text evidence="4">Belongs to the SIMIBI class G3E GTPase family. ZNG1 subfamily.</text>
</comment>
<keyword evidence="2" id="KW-0378">Hydrolase</keyword>
<dbReference type="InterPro" id="IPR027417">
    <property type="entry name" value="P-loop_NTPase"/>
</dbReference>
<dbReference type="PANTHER" id="PTHR13748">
    <property type="entry name" value="COBW-RELATED"/>
    <property type="match status" value="1"/>
</dbReference>
<keyword evidence="3" id="KW-0143">Chaperone</keyword>
<dbReference type="AlphaFoldDB" id="I8HZJ5"/>
<evidence type="ECO:0000313" key="9">
    <source>
        <dbReference type="Proteomes" id="UP000003704"/>
    </source>
</evidence>
<accession>I8HZJ5</accession>
<dbReference type="InterPro" id="IPR003495">
    <property type="entry name" value="CobW/HypB/UreG_nucleotide-bd"/>
</dbReference>
<evidence type="ECO:0000256" key="3">
    <source>
        <dbReference type="ARBA" id="ARBA00023186"/>
    </source>
</evidence>
<keyword evidence="9" id="KW-1185">Reference proteome</keyword>